<sequence>MQLDISVTIVKHWLTWEHRTAIKQAVARKNYSAVVYMEDDTRVTWRALVSWAIDTRLLGAFNHTRCFFRTEVRPADGGLLLIDYKSAIDVRPSSHLRRLEMPAIHGEAFNATVAELAGHACGRYWNGTDFPCQVHAHYTATPHPFQGMWLATNKQLARFMSTPQWTKEACSAVTVGAY</sequence>
<dbReference type="Proteomes" id="UP001244341">
    <property type="component" value="Chromosome 16b"/>
</dbReference>
<organism evidence="1 2">
    <name type="scientific">Tetradesmus obliquus</name>
    <name type="common">Green alga</name>
    <name type="synonym">Acutodesmus obliquus</name>
    <dbReference type="NCBI Taxonomy" id="3088"/>
    <lineage>
        <taxon>Eukaryota</taxon>
        <taxon>Viridiplantae</taxon>
        <taxon>Chlorophyta</taxon>
        <taxon>core chlorophytes</taxon>
        <taxon>Chlorophyceae</taxon>
        <taxon>CS clade</taxon>
        <taxon>Sphaeropleales</taxon>
        <taxon>Scenedesmaceae</taxon>
        <taxon>Tetradesmus</taxon>
    </lineage>
</organism>
<keyword evidence="2" id="KW-1185">Reference proteome</keyword>
<proteinExistence type="predicted"/>
<gene>
    <name evidence="1" type="ORF">OEZ85_000027</name>
</gene>
<evidence type="ECO:0000313" key="2">
    <source>
        <dbReference type="Proteomes" id="UP001244341"/>
    </source>
</evidence>
<name>A0ABY8USD4_TETOB</name>
<evidence type="ECO:0000313" key="1">
    <source>
        <dbReference type="EMBL" id="WIA23256.1"/>
    </source>
</evidence>
<dbReference type="EMBL" id="CP126223">
    <property type="protein sequence ID" value="WIA23256.1"/>
    <property type="molecule type" value="Genomic_DNA"/>
</dbReference>
<evidence type="ECO:0008006" key="3">
    <source>
        <dbReference type="Google" id="ProtNLM"/>
    </source>
</evidence>
<accession>A0ABY8USD4</accession>
<reference evidence="1 2" key="1">
    <citation type="submission" date="2023-05" db="EMBL/GenBank/DDBJ databases">
        <title>A 100% complete, gapless, phased diploid assembly of the Scenedesmus obliquus UTEX 3031 genome.</title>
        <authorList>
            <person name="Biondi T.C."/>
            <person name="Hanschen E.R."/>
            <person name="Kwon T."/>
            <person name="Eng W."/>
            <person name="Kruse C.P.S."/>
            <person name="Koehler S.I."/>
            <person name="Kunde Y."/>
            <person name="Gleasner C.D."/>
            <person name="You Mak K.T."/>
            <person name="Polle J."/>
            <person name="Hovde B.T."/>
            <person name="Starkenburg S.R."/>
        </authorList>
    </citation>
    <scope>NUCLEOTIDE SEQUENCE [LARGE SCALE GENOMIC DNA]</scope>
    <source>
        <strain evidence="1 2">DOE0152z</strain>
    </source>
</reference>
<protein>
    <recommendedName>
        <fullName evidence="3">Glycosyl transferase 64 domain-containing protein</fullName>
    </recommendedName>
</protein>